<evidence type="ECO:0000313" key="2">
    <source>
        <dbReference type="Proteomes" id="UP000887566"/>
    </source>
</evidence>
<accession>A0A914WSX3</accession>
<protein>
    <submittedName>
        <fullName evidence="3">Uncharacterized protein</fullName>
    </submittedName>
</protein>
<reference evidence="3" key="1">
    <citation type="submission" date="2022-11" db="UniProtKB">
        <authorList>
            <consortium name="WormBaseParasite"/>
        </authorList>
    </citation>
    <scope>IDENTIFICATION</scope>
</reference>
<feature type="transmembrane region" description="Helical" evidence="1">
    <location>
        <begin position="233"/>
        <end position="252"/>
    </location>
</feature>
<dbReference type="PANTHER" id="PTHR31176">
    <property type="entry name" value="MFS DOMAIN-CONTAINING PROTEIN-RELATED"/>
    <property type="match status" value="1"/>
</dbReference>
<feature type="transmembrane region" description="Helical" evidence="1">
    <location>
        <begin position="106"/>
        <end position="125"/>
    </location>
</feature>
<feature type="transmembrane region" description="Helical" evidence="1">
    <location>
        <begin position="137"/>
        <end position="156"/>
    </location>
</feature>
<evidence type="ECO:0000313" key="3">
    <source>
        <dbReference type="WBParaSite" id="PSAMB.scaffold5124size12592.g25944.t1"/>
    </source>
</evidence>
<keyword evidence="1" id="KW-1133">Transmembrane helix</keyword>
<dbReference type="Pfam" id="PF05884">
    <property type="entry name" value="ZYG-11_interact"/>
    <property type="match status" value="1"/>
</dbReference>
<keyword evidence="2" id="KW-1185">Reference proteome</keyword>
<feature type="transmembrane region" description="Helical" evidence="1">
    <location>
        <begin position="168"/>
        <end position="187"/>
    </location>
</feature>
<feature type="transmembrane region" description="Helical" evidence="1">
    <location>
        <begin position="208"/>
        <end position="227"/>
    </location>
</feature>
<sequence length="302" mass="32694">MEAVAALMIKYRDEFETTVASLCQRSAALGIDALRRLQQLRRALEPQLRTKVAALCDLSPLPPTVHSGFILEAYMWTAVLLIALRVGQLFGALLIGPLLLGPLFNTGTLAGLTYVLLPVYFFVFNRKHAELTESDRRMLLLALALVLGATSGYLTSERVLPVTAPPPFVLPLVIAASAQVGLHPFTLPPLHNRQLQTLGTRLGRDRRLLLVTTMGASAGVYVLLGAVTGQLGVTYTLMVAIMISVSTVQLQLTTGDADMIVSQLSGLVLALYTQLVFLAVFGSSKYHYDGDDDVVPDPLRPL</sequence>
<name>A0A914WSX3_9BILA</name>
<dbReference type="InterPro" id="IPR008574">
    <property type="entry name" value="Nematodes_ZYG-11_interact"/>
</dbReference>
<dbReference type="AlphaFoldDB" id="A0A914WSX3"/>
<feature type="transmembrane region" description="Helical" evidence="1">
    <location>
        <begin position="73"/>
        <end position="100"/>
    </location>
</feature>
<evidence type="ECO:0000256" key="1">
    <source>
        <dbReference type="SAM" id="Phobius"/>
    </source>
</evidence>
<dbReference type="PANTHER" id="PTHR31176:SF1">
    <property type="entry name" value="MFS DOMAIN-CONTAINING PROTEIN-RELATED"/>
    <property type="match status" value="1"/>
</dbReference>
<organism evidence="2 3">
    <name type="scientific">Plectus sambesii</name>
    <dbReference type="NCBI Taxonomy" id="2011161"/>
    <lineage>
        <taxon>Eukaryota</taxon>
        <taxon>Metazoa</taxon>
        <taxon>Ecdysozoa</taxon>
        <taxon>Nematoda</taxon>
        <taxon>Chromadorea</taxon>
        <taxon>Plectida</taxon>
        <taxon>Plectina</taxon>
        <taxon>Plectoidea</taxon>
        <taxon>Plectidae</taxon>
        <taxon>Plectus</taxon>
    </lineage>
</organism>
<dbReference type="WBParaSite" id="PSAMB.scaffold5124size12592.g25944.t1">
    <property type="protein sequence ID" value="PSAMB.scaffold5124size12592.g25944.t1"/>
    <property type="gene ID" value="PSAMB.scaffold5124size12592.g25944"/>
</dbReference>
<keyword evidence="1" id="KW-0472">Membrane</keyword>
<dbReference type="Proteomes" id="UP000887566">
    <property type="component" value="Unplaced"/>
</dbReference>
<keyword evidence="1" id="KW-0812">Transmembrane</keyword>
<proteinExistence type="predicted"/>
<feature type="transmembrane region" description="Helical" evidence="1">
    <location>
        <begin position="264"/>
        <end position="282"/>
    </location>
</feature>